<keyword evidence="3" id="KW-1185">Reference proteome</keyword>
<gene>
    <name evidence="2" type="ORF">NQ318_002781</name>
</gene>
<evidence type="ECO:0000313" key="3">
    <source>
        <dbReference type="Proteomes" id="UP001162162"/>
    </source>
</evidence>
<proteinExistence type="predicted"/>
<dbReference type="Proteomes" id="UP001162162">
    <property type="component" value="Unassembled WGS sequence"/>
</dbReference>
<reference evidence="2" key="1">
    <citation type="journal article" date="2023" name="Insect Mol. Biol.">
        <title>Genome sequencing provides insights into the evolution of gene families encoding plant cell wall-degrading enzymes in longhorned beetles.</title>
        <authorList>
            <person name="Shin N.R."/>
            <person name="Okamura Y."/>
            <person name="Kirsch R."/>
            <person name="Pauchet Y."/>
        </authorList>
    </citation>
    <scope>NUCLEOTIDE SEQUENCE</scope>
    <source>
        <strain evidence="2">AMC_N1</strain>
    </source>
</reference>
<protein>
    <submittedName>
        <fullName evidence="2">Uncharacterized protein</fullName>
    </submittedName>
</protein>
<sequence length="103" mass="11317">MTKRLRMHNCGQECRNPRNKCALQPGHSLMDWIRLGSSGKDLTGVGPKAGHLSVSSDTDAYLTCSKRLEYSSRRPRRPNSVVGDGSKSESRQLALRTCLGSAQ</sequence>
<dbReference type="EMBL" id="JAPWTK010000346">
    <property type="protein sequence ID" value="KAJ8942027.1"/>
    <property type="molecule type" value="Genomic_DNA"/>
</dbReference>
<organism evidence="2 3">
    <name type="scientific">Aromia moschata</name>
    <dbReference type="NCBI Taxonomy" id="1265417"/>
    <lineage>
        <taxon>Eukaryota</taxon>
        <taxon>Metazoa</taxon>
        <taxon>Ecdysozoa</taxon>
        <taxon>Arthropoda</taxon>
        <taxon>Hexapoda</taxon>
        <taxon>Insecta</taxon>
        <taxon>Pterygota</taxon>
        <taxon>Neoptera</taxon>
        <taxon>Endopterygota</taxon>
        <taxon>Coleoptera</taxon>
        <taxon>Polyphaga</taxon>
        <taxon>Cucujiformia</taxon>
        <taxon>Chrysomeloidea</taxon>
        <taxon>Cerambycidae</taxon>
        <taxon>Cerambycinae</taxon>
        <taxon>Callichromatini</taxon>
        <taxon>Aromia</taxon>
    </lineage>
</organism>
<accession>A0AAV8XSI4</accession>
<dbReference type="AlphaFoldDB" id="A0AAV8XSI4"/>
<evidence type="ECO:0000313" key="2">
    <source>
        <dbReference type="EMBL" id="KAJ8942027.1"/>
    </source>
</evidence>
<evidence type="ECO:0000256" key="1">
    <source>
        <dbReference type="SAM" id="MobiDB-lite"/>
    </source>
</evidence>
<feature type="region of interest" description="Disordered" evidence="1">
    <location>
        <begin position="72"/>
        <end position="92"/>
    </location>
</feature>
<comment type="caution">
    <text evidence="2">The sequence shown here is derived from an EMBL/GenBank/DDBJ whole genome shotgun (WGS) entry which is preliminary data.</text>
</comment>
<name>A0AAV8XSI4_9CUCU</name>